<name>X1Q5J4_9ZZZZ</name>
<evidence type="ECO:0000313" key="1">
    <source>
        <dbReference type="EMBL" id="GAI46355.1"/>
    </source>
</evidence>
<comment type="caution">
    <text evidence="1">The sequence shown here is derived from an EMBL/GenBank/DDBJ whole genome shotgun (WGS) entry which is preliminary data.</text>
</comment>
<accession>X1Q5J4</accession>
<protein>
    <submittedName>
        <fullName evidence="1">Uncharacterized protein</fullName>
    </submittedName>
</protein>
<dbReference type="EMBL" id="BARV01025760">
    <property type="protein sequence ID" value="GAI46355.1"/>
    <property type="molecule type" value="Genomic_DNA"/>
</dbReference>
<proteinExistence type="predicted"/>
<sequence>MNTSAEPEKQSQYKANSRNVQIDVNLVKTRNYNNEQRTMNYELLCKTNPIKPNLW</sequence>
<reference evidence="1" key="1">
    <citation type="journal article" date="2014" name="Front. Microbiol.">
        <title>High frequency of phylogenetically diverse reductive dehalogenase-homologous genes in deep subseafloor sedimentary metagenomes.</title>
        <authorList>
            <person name="Kawai M."/>
            <person name="Futagami T."/>
            <person name="Toyoda A."/>
            <person name="Takaki Y."/>
            <person name="Nishi S."/>
            <person name="Hori S."/>
            <person name="Arai W."/>
            <person name="Tsubouchi T."/>
            <person name="Morono Y."/>
            <person name="Uchiyama I."/>
            <person name="Ito T."/>
            <person name="Fujiyama A."/>
            <person name="Inagaki F."/>
            <person name="Takami H."/>
        </authorList>
    </citation>
    <scope>NUCLEOTIDE SEQUENCE</scope>
    <source>
        <strain evidence="1">Expedition CK06-06</strain>
    </source>
</reference>
<organism evidence="1">
    <name type="scientific">marine sediment metagenome</name>
    <dbReference type="NCBI Taxonomy" id="412755"/>
    <lineage>
        <taxon>unclassified sequences</taxon>
        <taxon>metagenomes</taxon>
        <taxon>ecological metagenomes</taxon>
    </lineage>
</organism>
<gene>
    <name evidence="1" type="ORF">S06H3_41742</name>
</gene>
<dbReference type="AlphaFoldDB" id="X1Q5J4"/>